<sequence>MTPNNQKCSSRIIKISINLFVTYTDLSEGMVIYNQCEMQSTPMEASLKKKGGDMNLEQLNDFDEKRPKNKSEREDEDDTLYNVDPLMPDLDLPSLHLNAKTE</sequence>
<dbReference type="Proteomes" id="UP000050640">
    <property type="component" value="Unplaced"/>
</dbReference>
<accession>A0A0R3RKF5</accession>
<proteinExistence type="predicted"/>
<protein>
    <submittedName>
        <fullName evidence="3">Uncharacterized protein</fullName>
    </submittedName>
</protein>
<reference evidence="3" key="1">
    <citation type="submission" date="2017-02" db="UniProtKB">
        <authorList>
            <consortium name="WormBaseParasite"/>
        </authorList>
    </citation>
    <scope>IDENTIFICATION</scope>
</reference>
<organism evidence="2 3">
    <name type="scientific">Elaeophora elaphi</name>
    <dbReference type="NCBI Taxonomy" id="1147741"/>
    <lineage>
        <taxon>Eukaryota</taxon>
        <taxon>Metazoa</taxon>
        <taxon>Ecdysozoa</taxon>
        <taxon>Nematoda</taxon>
        <taxon>Chromadorea</taxon>
        <taxon>Rhabditida</taxon>
        <taxon>Spirurina</taxon>
        <taxon>Spiruromorpha</taxon>
        <taxon>Filarioidea</taxon>
        <taxon>Onchocercidae</taxon>
        <taxon>Elaeophora</taxon>
    </lineage>
</organism>
<evidence type="ECO:0000313" key="3">
    <source>
        <dbReference type="WBParaSite" id="EEL_0000196401-mRNA-1"/>
    </source>
</evidence>
<feature type="compositionally biased region" description="Basic and acidic residues" evidence="1">
    <location>
        <begin position="62"/>
        <end position="73"/>
    </location>
</feature>
<dbReference type="AlphaFoldDB" id="A0A0R3RKF5"/>
<keyword evidence="2" id="KW-1185">Reference proteome</keyword>
<feature type="region of interest" description="Disordered" evidence="1">
    <location>
        <begin position="44"/>
        <end position="102"/>
    </location>
</feature>
<evidence type="ECO:0000256" key="1">
    <source>
        <dbReference type="SAM" id="MobiDB-lite"/>
    </source>
</evidence>
<feature type="compositionally biased region" description="Low complexity" evidence="1">
    <location>
        <begin position="84"/>
        <end position="102"/>
    </location>
</feature>
<dbReference type="WBParaSite" id="EEL_0000196401-mRNA-1">
    <property type="protein sequence ID" value="EEL_0000196401-mRNA-1"/>
    <property type="gene ID" value="EEL_0000196401"/>
</dbReference>
<evidence type="ECO:0000313" key="2">
    <source>
        <dbReference type="Proteomes" id="UP000050640"/>
    </source>
</evidence>
<name>A0A0R3RKF5_9BILA</name>